<protein>
    <submittedName>
        <fullName evidence="1">Uncharacterized protein</fullName>
    </submittedName>
</protein>
<organism evidence="1 2">
    <name type="scientific">Lucilia cuprina</name>
    <name type="common">Green bottle fly</name>
    <name type="synonym">Australian sheep blowfly</name>
    <dbReference type="NCBI Taxonomy" id="7375"/>
    <lineage>
        <taxon>Eukaryota</taxon>
        <taxon>Metazoa</taxon>
        <taxon>Ecdysozoa</taxon>
        <taxon>Arthropoda</taxon>
        <taxon>Hexapoda</taxon>
        <taxon>Insecta</taxon>
        <taxon>Pterygota</taxon>
        <taxon>Neoptera</taxon>
        <taxon>Endopterygota</taxon>
        <taxon>Diptera</taxon>
        <taxon>Brachycera</taxon>
        <taxon>Muscomorpha</taxon>
        <taxon>Oestroidea</taxon>
        <taxon>Calliphoridae</taxon>
        <taxon>Luciliinae</taxon>
        <taxon>Lucilia</taxon>
    </lineage>
</organism>
<name>A0A0L0CBD2_LUCCU</name>
<evidence type="ECO:0000313" key="2">
    <source>
        <dbReference type="Proteomes" id="UP000037069"/>
    </source>
</evidence>
<dbReference type="EMBL" id="JRES01000655">
    <property type="protein sequence ID" value="KNC29530.1"/>
    <property type="molecule type" value="Genomic_DNA"/>
</dbReference>
<gene>
    <name evidence="1" type="ORF">FF38_11579</name>
</gene>
<sequence>MSCKIQTKTMNSLGKTITHQNQRNDVFLLGLF</sequence>
<comment type="caution">
    <text evidence="1">The sequence shown here is derived from an EMBL/GenBank/DDBJ whole genome shotgun (WGS) entry which is preliminary data.</text>
</comment>
<reference evidence="1 2" key="1">
    <citation type="journal article" date="2015" name="Nat. Commun.">
        <title>Lucilia cuprina genome unlocks parasitic fly biology to underpin future interventions.</title>
        <authorList>
            <person name="Anstead C.A."/>
            <person name="Korhonen P.K."/>
            <person name="Young N.D."/>
            <person name="Hall R.S."/>
            <person name="Jex A.R."/>
            <person name="Murali S.C."/>
            <person name="Hughes D.S."/>
            <person name="Lee S.F."/>
            <person name="Perry T."/>
            <person name="Stroehlein A.J."/>
            <person name="Ansell B.R."/>
            <person name="Breugelmans B."/>
            <person name="Hofmann A."/>
            <person name="Qu J."/>
            <person name="Dugan S."/>
            <person name="Lee S.L."/>
            <person name="Chao H."/>
            <person name="Dinh H."/>
            <person name="Han Y."/>
            <person name="Doddapaneni H.V."/>
            <person name="Worley K.C."/>
            <person name="Muzny D.M."/>
            <person name="Ioannidis P."/>
            <person name="Waterhouse R.M."/>
            <person name="Zdobnov E.M."/>
            <person name="James P.J."/>
            <person name="Bagnall N.H."/>
            <person name="Kotze A.C."/>
            <person name="Gibbs R.A."/>
            <person name="Richards S."/>
            <person name="Batterham P."/>
            <person name="Gasser R.B."/>
        </authorList>
    </citation>
    <scope>NUCLEOTIDE SEQUENCE [LARGE SCALE GENOMIC DNA]</scope>
    <source>
        <strain evidence="1 2">LS</strain>
        <tissue evidence="1">Full body</tissue>
    </source>
</reference>
<accession>A0A0L0CBD2</accession>
<dbReference type="Proteomes" id="UP000037069">
    <property type="component" value="Unassembled WGS sequence"/>
</dbReference>
<proteinExistence type="predicted"/>
<dbReference type="AlphaFoldDB" id="A0A0L0CBD2"/>
<evidence type="ECO:0000313" key="1">
    <source>
        <dbReference type="EMBL" id="KNC29530.1"/>
    </source>
</evidence>
<keyword evidence="2" id="KW-1185">Reference proteome</keyword>